<evidence type="ECO:0000256" key="7">
    <source>
        <dbReference type="ARBA" id="ARBA00023136"/>
    </source>
</evidence>
<dbReference type="GO" id="GO:0055085">
    <property type="term" value="P:transmembrane transport"/>
    <property type="evidence" value="ECO:0007669"/>
    <property type="project" value="InterPro"/>
</dbReference>
<dbReference type="PANTHER" id="PTHR30477">
    <property type="entry name" value="ABC-TRANSPORTER METAL-BINDING PROTEIN"/>
    <property type="match status" value="1"/>
</dbReference>
<keyword evidence="7 9" id="KW-0472">Membrane</keyword>
<dbReference type="EMBL" id="JACYFG010000034">
    <property type="protein sequence ID" value="MBD5780142.1"/>
    <property type="molecule type" value="Genomic_DNA"/>
</dbReference>
<dbReference type="AlphaFoldDB" id="A0A927F8B5"/>
<evidence type="ECO:0000256" key="6">
    <source>
        <dbReference type="ARBA" id="ARBA00022989"/>
    </source>
</evidence>
<dbReference type="Gene3D" id="1.10.3470.10">
    <property type="entry name" value="ABC transporter involved in vitamin B12 uptake, BtuC"/>
    <property type="match status" value="1"/>
</dbReference>
<dbReference type="GO" id="GO:0010043">
    <property type="term" value="P:response to zinc ion"/>
    <property type="evidence" value="ECO:0007669"/>
    <property type="project" value="TreeGrafter"/>
</dbReference>
<evidence type="ECO:0000256" key="1">
    <source>
        <dbReference type="ARBA" id="ARBA00004651"/>
    </source>
</evidence>
<feature type="transmembrane region" description="Helical" evidence="9">
    <location>
        <begin position="172"/>
        <end position="190"/>
    </location>
</feature>
<gene>
    <name evidence="10" type="ORF">IEN85_11625</name>
</gene>
<feature type="transmembrane region" description="Helical" evidence="9">
    <location>
        <begin position="59"/>
        <end position="79"/>
    </location>
</feature>
<evidence type="ECO:0000256" key="5">
    <source>
        <dbReference type="ARBA" id="ARBA00022692"/>
    </source>
</evidence>
<feature type="transmembrane region" description="Helical" evidence="9">
    <location>
        <begin position="285"/>
        <end position="303"/>
    </location>
</feature>
<reference evidence="10" key="1">
    <citation type="submission" date="2020-09" db="EMBL/GenBank/DDBJ databases">
        <title>Pelagicoccus enzymogenes sp. nov. with an EPS production, isolated from marine sediment.</title>
        <authorList>
            <person name="Feng X."/>
        </authorList>
    </citation>
    <scope>NUCLEOTIDE SEQUENCE</scope>
    <source>
        <strain evidence="10">NFK12</strain>
    </source>
</reference>
<evidence type="ECO:0000313" key="10">
    <source>
        <dbReference type="EMBL" id="MBD5780142.1"/>
    </source>
</evidence>
<keyword evidence="6 9" id="KW-1133">Transmembrane helix</keyword>
<keyword evidence="5 8" id="KW-0812">Transmembrane</keyword>
<sequence>MDTMSIWSQLIPEFSFEQVFVEPWTDFLDPFIWIFLMGFFVTAACGFLGTFIVWRRMALVGDAISHSVLPGLVIAFLVSQSRDTLPMFLGAVGAGVLTTGLIEVIHQKSRIKTDAALGIVFTTLFAIGVVLVSIYGENVDLDTDCVLYGEIEHVTLEPLSSVFGLFEAPGSVLRMGVVSLLVVGLVILFYRPLVVSSFDPGLARSMGMNPAVVHHALMSLLAIVVVSSFEAVGAVLVIAMLIFPGTTASLLSDRLPVILGITLVIALLGSLLGMHFALWLDISTAGAISTVIFGMFLLAWALAPRRGLLWRAFR</sequence>
<proteinExistence type="inferred from homology"/>
<feature type="transmembrane region" description="Helical" evidence="9">
    <location>
        <begin position="211"/>
        <end position="243"/>
    </location>
</feature>
<evidence type="ECO:0000256" key="4">
    <source>
        <dbReference type="ARBA" id="ARBA00022475"/>
    </source>
</evidence>
<keyword evidence="4" id="KW-1003">Cell membrane</keyword>
<evidence type="ECO:0000313" key="11">
    <source>
        <dbReference type="Proteomes" id="UP000622317"/>
    </source>
</evidence>
<evidence type="ECO:0000256" key="3">
    <source>
        <dbReference type="ARBA" id="ARBA00022448"/>
    </source>
</evidence>
<comment type="caution">
    <text evidence="10">The sequence shown here is derived from an EMBL/GenBank/DDBJ whole genome shotgun (WGS) entry which is preliminary data.</text>
</comment>
<dbReference type="InterPro" id="IPR001626">
    <property type="entry name" value="ABC_TroCD"/>
</dbReference>
<feature type="transmembrane region" description="Helical" evidence="9">
    <location>
        <begin position="31"/>
        <end position="52"/>
    </location>
</feature>
<evidence type="ECO:0000256" key="2">
    <source>
        <dbReference type="ARBA" id="ARBA00008034"/>
    </source>
</evidence>
<evidence type="ECO:0000256" key="9">
    <source>
        <dbReference type="SAM" id="Phobius"/>
    </source>
</evidence>
<dbReference type="CDD" id="cd06550">
    <property type="entry name" value="TM_ABC_iron-siderophores_like"/>
    <property type="match status" value="1"/>
</dbReference>
<feature type="transmembrane region" description="Helical" evidence="9">
    <location>
        <begin position="117"/>
        <end position="136"/>
    </location>
</feature>
<accession>A0A927F8B5</accession>
<feature type="transmembrane region" description="Helical" evidence="9">
    <location>
        <begin position="255"/>
        <end position="278"/>
    </location>
</feature>
<name>A0A927F8B5_9BACT</name>
<comment type="subcellular location">
    <subcellularLocation>
        <location evidence="1 8">Cell membrane</location>
        <topology evidence="1 8">Multi-pass membrane protein</topology>
    </subcellularLocation>
</comment>
<keyword evidence="11" id="KW-1185">Reference proteome</keyword>
<dbReference type="Pfam" id="PF00950">
    <property type="entry name" value="ABC-3"/>
    <property type="match status" value="1"/>
</dbReference>
<dbReference type="InterPro" id="IPR037294">
    <property type="entry name" value="ABC_BtuC-like"/>
</dbReference>
<dbReference type="GO" id="GO:0043190">
    <property type="term" value="C:ATP-binding cassette (ABC) transporter complex"/>
    <property type="evidence" value="ECO:0007669"/>
    <property type="project" value="InterPro"/>
</dbReference>
<comment type="similarity">
    <text evidence="2 8">Belongs to the ABC-3 integral membrane protein family.</text>
</comment>
<evidence type="ECO:0000256" key="8">
    <source>
        <dbReference type="RuleBase" id="RU003943"/>
    </source>
</evidence>
<keyword evidence="3 8" id="KW-0813">Transport</keyword>
<organism evidence="10 11">
    <name type="scientific">Pelagicoccus enzymogenes</name>
    <dbReference type="NCBI Taxonomy" id="2773457"/>
    <lineage>
        <taxon>Bacteria</taxon>
        <taxon>Pseudomonadati</taxon>
        <taxon>Verrucomicrobiota</taxon>
        <taxon>Opitutia</taxon>
        <taxon>Puniceicoccales</taxon>
        <taxon>Pelagicoccaceae</taxon>
        <taxon>Pelagicoccus</taxon>
    </lineage>
</organism>
<protein>
    <submittedName>
        <fullName evidence="10">Metal ABC transporter permease</fullName>
    </submittedName>
</protein>
<dbReference type="Proteomes" id="UP000622317">
    <property type="component" value="Unassembled WGS sequence"/>
</dbReference>
<dbReference type="PANTHER" id="PTHR30477:SF8">
    <property type="entry name" value="METAL TRANSPORT SYSTEM MEMBRANE PROTEIN CT_070-RELATED"/>
    <property type="match status" value="1"/>
</dbReference>
<dbReference type="SUPFAM" id="SSF81345">
    <property type="entry name" value="ABC transporter involved in vitamin B12 uptake, BtuC"/>
    <property type="match status" value="1"/>
</dbReference>
<feature type="transmembrane region" description="Helical" evidence="9">
    <location>
        <begin position="85"/>
        <end position="105"/>
    </location>
</feature>